<evidence type="ECO:0000313" key="4">
    <source>
        <dbReference type="Proteomes" id="UP000598360"/>
    </source>
</evidence>
<proteinExistence type="predicted"/>
<feature type="domain" description="AMP-binding enzyme C-terminal" evidence="2">
    <location>
        <begin position="462"/>
        <end position="537"/>
    </location>
</feature>
<name>A0A929BA41_9PSEU</name>
<dbReference type="InterPro" id="IPR042099">
    <property type="entry name" value="ANL_N_sf"/>
</dbReference>
<dbReference type="InterPro" id="IPR050237">
    <property type="entry name" value="ATP-dep_AMP-bd_enzyme"/>
</dbReference>
<dbReference type="Gene3D" id="3.40.50.12780">
    <property type="entry name" value="N-terminal domain of ligase-like"/>
    <property type="match status" value="1"/>
</dbReference>
<dbReference type="Proteomes" id="UP000598360">
    <property type="component" value="Unassembled WGS sequence"/>
</dbReference>
<dbReference type="InterPro" id="IPR020845">
    <property type="entry name" value="AMP-binding_CS"/>
</dbReference>
<feature type="domain" description="AMP-dependent synthetase/ligase" evidence="1">
    <location>
        <begin position="14"/>
        <end position="407"/>
    </location>
</feature>
<comment type="caution">
    <text evidence="3">The sequence shown here is derived from an EMBL/GenBank/DDBJ whole genome shotgun (WGS) entry which is preliminary data.</text>
</comment>
<dbReference type="PANTHER" id="PTHR43767">
    <property type="entry name" value="LONG-CHAIN-FATTY-ACID--COA LIGASE"/>
    <property type="match status" value="1"/>
</dbReference>
<dbReference type="InterPro" id="IPR045851">
    <property type="entry name" value="AMP-bd_C_sf"/>
</dbReference>
<sequence>MSAPNTTFDLSTVFDTVARAVPEREVFVWGGLRLRYREMNARIDGLARHLVQRGLACHGNRGDLAGHVSHQSHLGLYLRNGNEYLESMIAGYRARTVPVNVNYRYVDEELHHLLSDTQVRALVYHAEFAPQVAELRARLPQLEVLIQVADDSGNDLLPGAVDYEEAVRTPPGTAMPVPAGDDLYIICTGGTTGLPKAVLWHQDDIFVRAMGGTPFGSDQPFDSYEQIAEAARDGGDGMRLLMTAPFMHGAAQWSTFHVVTTGGRLVLPADNTRLDWEDALAATAREGVISIPIIGDAMARPMLAALEGGRFDLSGLAAINNGGAPLSPAVRTRLLEALPHVLLLDAVGSSETGIQMNHTSAAAAEADTAVFTPDATTTVVADDLARELPPGGGQGWLATKGRVPQGYLGDEGKTARTFPVIGGRRYSVPGDRAIACADGRIELLGREGLTINSGGEKIFVEEVERAVAAHPEVRDVVVVGRPSERWGDEVVALVELDPADATSDAELLAECAKHIARYKLPKTILRCTGIVRSPAGKADYSWARSYACSARPDAEPEALRP</sequence>
<reference evidence="3" key="1">
    <citation type="submission" date="2020-10" db="EMBL/GenBank/DDBJ databases">
        <title>Diversity and distribution of actinomycetes associated with coral in the coast of Hainan.</title>
        <authorList>
            <person name="Li F."/>
        </authorList>
    </citation>
    <scope>NUCLEOTIDE SEQUENCE</scope>
    <source>
        <strain evidence="3">HNM0983</strain>
    </source>
</reference>
<accession>A0A929BA41</accession>
<dbReference type="PANTHER" id="PTHR43767:SF1">
    <property type="entry name" value="NONRIBOSOMAL PEPTIDE SYNTHASE PES1 (EUROFUNG)-RELATED"/>
    <property type="match status" value="1"/>
</dbReference>
<dbReference type="NCBIfam" id="NF005863">
    <property type="entry name" value="PRK07798.1"/>
    <property type="match status" value="1"/>
</dbReference>
<dbReference type="Pfam" id="PF13193">
    <property type="entry name" value="AMP-binding_C"/>
    <property type="match status" value="1"/>
</dbReference>
<dbReference type="AlphaFoldDB" id="A0A929BA41"/>
<dbReference type="GO" id="GO:0016878">
    <property type="term" value="F:acid-thiol ligase activity"/>
    <property type="evidence" value="ECO:0007669"/>
    <property type="project" value="UniProtKB-ARBA"/>
</dbReference>
<gene>
    <name evidence="3" type="ORF">IQ251_05045</name>
</gene>
<evidence type="ECO:0000259" key="2">
    <source>
        <dbReference type="Pfam" id="PF13193"/>
    </source>
</evidence>
<dbReference type="InterPro" id="IPR000873">
    <property type="entry name" value="AMP-dep_synth/lig_dom"/>
</dbReference>
<dbReference type="EMBL" id="JADEYC010000007">
    <property type="protein sequence ID" value="MBE9373812.1"/>
    <property type="molecule type" value="Genomic_DNA"/>
</dbReference>
<dbReference type="Pfam" id="PF00501">
    <property type="entry name" value="AMP-binding"/>
    <property type="match status" value="1"/>
</dbReference>
<evidence type="ECO:0000313" key="3">
    <source>
        <dbReference type="EMBL" id="MBE9373812.1"/>
    </source>
</evidence>
<evidence type="ECO:0000259" key="1">
    <source>
        <dbReference type="Pfam" id="PF00501"/>
    </source>
</evidence>
<dbReference type="Gene3D" id="3.30.300.30">
    <property type="match status" value="1"/>
</dbReference>
<dbReference type="PROSITE" id="PS00455">
    <property type="entry name" value="AMP_BINDING"/>
    <property type="match status" value="1"/>
</dbReference>
<dbReference type="SUPFAM" id="SSF56801">
    <property type="entry name" value="Acetyl-CoA synthetase-like"/>
    <property type="match status" value="1"/>
</dbReference>
<dbReference type="InterPro" id="IPR025110">
    <property type="entry name" value="AMP-bd_C"/>
</dbReference>
<organism evidence="3 4">
    <name type="scientific">Saccharopolyspora montiporae</name>
    <dbReference type="NCBI Taxonomy" id="2781240"/>
    <lineage>
        <taxon>Bacteria</taxon>
        <taxon>Bacillati</taxon>
        <taxon>Actinomycetota</taxon>
        <taxon>Actinomycetes</taxon>
        <taxon>Pseudonocardiales</taxon>
        <taxon>Pseudonocardiaceae</taxon>
        <taxon>Saccharopolyspora</taxon>
    </lineage>
</organism>
<dbReference type="RefSeq" id="WP_193927244.1">
    <property type="nucleotide sequence ID" value="NZ_JADEYC010000007.1"/>
</dbReference>
<protein>
    <submittedName>
        <fullName evidence="3">Acyl-CoA synthetase</fullName>
    </submittedName>
</protein>
<keyword evidence="4" id="KW-1185">Reference proteome</keyword>